<evidence type="ECO:0000259" key="1">
    <source>
        <dbReference type="Pfam" id="PF06527"/>
    </source>
</evidence>
<keyword evidence="3" id="KW-1185">Reference proteome</keyword>
<dbReference type="RefSeq" id="WP_023849703.1">
    <property type="nucleotide sequence ID" value="NZ_CP047166.1"/>
</dbReference>
<proteinExistence type="predicted"/>
<dbReference type="Proteomes" id="UP000596387">
    <property type="component" value="Chromosome"/>
</dbReference>
<organism evidence="2 3">
    <name type="scientific">Ponticoccus alexandrii</name>
    <dbReference type="NCBI Taxonomy" id="1943633"/>
    <lineage>
        <taxon>Bacteria</taxon>
        <taxon>Pseudomonadati</taxon>
        <taxon>Pseudomonadota</taxon>
        <taxon>Alphaproteobacteria</taxon>
        <taxon>Rhodobacterales</taxon>
        <taxon>Roseobacteraceae</taxon>
        <taxon>Ponticoccus</taxon>
    </lineage>
</organism>
<gene>
    <name evidence="2" type="ORF">GQA70_04030</name>
</gene>
<protein>
    <recommendedName>
        <fullName evidence="1">TniQ domain-containing protein</fullName>
    </recommendedName>
</protein>
<dbReference type="InterPro" id="IPR009492">
    <property type="entry name" value="TniQ"/>
</dbReference>
<dbReference type="EMBL" id="CP047166">
    <property type="protein sequence ID" value="QRF65559.1"/>
    <property type="molecule type" value="Genomic_DNA"/>
</dbReference>
<name>A0ABX7F7J4_9RHOB</name>
<evidence type="ECO:0000313" key="3">
    <source>
        <dbReference type="Proteomes" id="UP000596387"/>
    </source>
</evidence>
<evidence type="ECO:0000313" key="2">
    <source>
        <dbReference type="EMBL" id="QRF65559.1"/>
    </source>
</evidence>
<accession>A0ABX7F7J4</accession>
<feature type="domain" description="TniQ" evidence="1">
    <location>
        <begin position="8"/>
        <end position="144"/>
    </location>
</feature>
<reference evidence="2 3" key="1">
    <citation type="submission" date="2019-12" db="EMBL/GenBank/DDBJ databases">
        <title>Complete Genome Sequence of a Quorum-Sensing Bacterium,Rhodobacteraceae bacterium C31, Isolated from a marine microalgae symbiotic bacteria.</title>
        <authorList>
            <person name="Zhang Y."/>
        </authorList>
    </citation>
    <scope>NUCLEOTIDE SEQUENCE [LARGE SCALE GENOMIC DNA]</scope>
    <source>
        <strain evidence="2 3">C31</strain>
    </source>
</reference>
<sequence length="618" mass="69212">MTPLPISHPLPIPRETLYSYLARLAATWRTDAQQLAYDMGASFKRLMDQDDEALEMFSSWAKLSPKVMAEMLSWTGMRAGNVRMQFRGELYVSRALRNPVVRGCPMCLREDVAETDRPAHKVMAMRGDWQFRDVMICVQHSHPLVPLWQTEGLRDRFDIGARLQEISGEILSGKFDQAPWVPSDYDLWLDRRLQDGSDTTWLAGHPVFVVTTLCRLLGQALSKFDSAEGGDEFCHDHSRGFDIMKAGKTAIREALDQIAAMATDAQDEPSKTFGPLYTRLNRDYVKEADFDPFRKILRECVLDHWPYASGDVILGEALPQRRKHSLRTAASEIGVGAKVLEHFLVEAGAIVANDPRPDSRRLFDAHAYTDLLAEIPTLVGPIAMRQAMGATKMELIALTGADLLRPRTRVKKVKNPWRISDGILLVNELSSGAIPVQAEDTRWETLLRACRRREIDLGDLITRIRDKSMPLGQRTGEAGFHGIVVPRSEVDAIAPMPRAIAEDASEELPGMAAAEFGRSVGLRDGGVFQSMIEAGYVPASKIINPRTKRPQYWMTPENMDTFRRQFATLTTLAAETGQHRNSLKGRIASGRVARFSPEGRDFGAVYLRDDVIKLLGLE</sequence>
<dbReference type="Pfam" id="PF06527">
    <property type="entry name" value="TniQ"/>
    <property type="match status" value="1"/>
</dbReference>